<evidence type="ECO:0000313" key="2">
    <source>
        <dbReference type="Proteomes" id="UP000499080"/>
    </source>
</evidence>
<reference evidence="1 2" key="1">
    <citation type="journal article" date="2019" name="Sci. Rep.">
        <title>Orb-weaving spider Araneus ventricosus genome elucidates the spidroin gene catalogue.</title>
        <authorList>
            <person name="Kono N."/>
            <person name="Nakamura H."/>
            <person name="Ohtoshi R."/>
            <person name="Moran D.A.P."/>
            <person name="Shinohara A."/>
            <person name="Yoshida Y."/>
            <person name="Fujiwara M."/>
            <person name="Mori M."/>
            <person name="Tomita M."/>
            <person name="Arakawa K."/>
        </authorList>
    </citation>
    <scope>NUCLEOTIDE SEQUENCE [LARGE SCALE GENOMIC DNA]</scope>
</reference>
<protein>
    <recommendedName>
        <fullName evidence="3">General transcription factor II-I repeat domain-containing protein 2</fullName>
    </recommendedName>
</protein>
<dbReference type="PANTHER" id="PTHR45913:SF5">
    <property type="entry name" value="GENERAL TRANSCRIPTION FACTOR II-I REPEAT DOMAIN-CONTAINING PROTEIN 2A-LIKE PROTEIN"/>
    <property type="match status" value="1"/>
</dbReference>
<comment type="caution">
    <text evidence="1">The sequence shown here is derived from an EMBL/GenBank/DDBJ whole genome shotgun (WGS) entry which is preliminary data.</text>
</comment>
<organism evidence="1 2">
    <name type="scientific">Araneus ventricosus</name>
    <name type="common">Orbweaver spider</name>
    <name type="synonym">Epeira ventricosa</name>
    <dbReference type="NCBI Taxonomy" id="182803"/>
    <lineage>
        <taxon>Eukaryota</taxon>
        <taxon>Metazoa</taxon>
        <taxon>Ecdysozoa</taxon>
        <taxon>Arthropoda</taxon>
        <taxon>Chelicerata</taxon>
        <taxon>Arachnida</taxon>
        <taxon>Araneae</taxon>
        <taxon>Araneomorphae</taxon>
        <taxon>Entelegynae</taxon>
        <taxon>Araneoidea</taxon>
        <taxon>Araneidae</taxon>
        <taxon>Araneus</taxon>
    </lineage>
</organism>
<dbReference type="AlphaFoldDB" id="A0A4Y2MGE2"/>
<proteinExistence type="predicted"/>
<dbReference type="PANTHER" id="PTHR45913">
    <property type="entry name" value="EPM2A-INTERACTING PROTEIN 1"/>
    <property type="match status" value="1"/>
</dbReference>
<gene>
    <name evidence="1" type="ORF">AVEN_275065_1</name>
</gene>
<accession>A0A4Y2MGE2</accession>
<evidence type="ECO:0008006" key="3">
    <source>
        <dbReference type="Google" id="ProtNLM"/>
    </source>
</evidence>
<keyword evidence="2" id="KW-1185">Reference proteome</keyword>
<evidence type="ECO:0000313" key="1">
    <source>
        <dbReference type="EMBL" id="GBN25534.1"/>
    </source>
</evidence>
<sequence>MILYPLEEIEERKAYLRRNEICYLCLTQGRVNKKCNSKRPPYGKCHRRYSELICDTSTALEPISSEQPKVQSVSTQEVVTCSIININEDEILLESCSALMMIVVKDKPVCLICNEAVAVFKEYNISRNFTSKHKNSNYEAMSEYERKQNVESLCKKLSGRQNFFKKLAKNDLSHFSRLNSIPSVNEEKLKNYEDGLKKLHFEFERRFQDFSAIQTELDIFTMPFNVNFEAVRSDLQLELIELQSNNHLKQSFLNMPKLRVLQIIIENPEFQKTANFRHRRGELKPASVIQHSGLGM</sequence>
<dbReference type="EMBL" id="BGPR01007255">
    <property type="protein sequence ID" value="GBN25534.1"/>
    <property type="molecule type" value="Genomic_DNA"/>
</dbReference>
<dbReference type="Proteomes" id="UP000499080">
    <property type="component" value="Unassembled WGS sequence"/>
</dbReference>
<name>A0A4Y2MGE2_ARAVE</name>
<dbReference type="OrthoDB" id="6417149at2759"/>